<dbReference type="HOGENOM" id="CLU_033215_4_1_9"/>
<organism evidence="1 2">
    <name type="scientific">Centipeda periodontii DSM 2778</name>
    <dbReference type="NCBI Taxonomy" id="888060"/>
    <lineage>
        <taxon>Bacteria</taxon>
        <taxon>Bacillati</taxon>
        <taxon>Bacillota</taxon>
        <taxon>Negativicutes</taxon>
        <taxon>Selenomonadales</taxon>
        <taxon>Selenomonadaceae</taxon>
        <taxon>Centipeda</taxon>
    </lineage>
</organism>
<proteinExistence type="predicted"/>
<protein>
    <submittedName>
        <fullName evidence="1">TRAP-T family tripartite ATP-independent periplasmic transporter, binding protein</fullName>
    </submittedName>
</protein>
<dbReference type="NCBIfam" id="TIGR02122">
    <property type="entry name" value="TRAP_TAXI"/>
    <property type="match status" value="1"/>
</dbReference>
<dbReference type="eggNOG" id="COG2358">
    <property type="taxonomic scope" value="Bacteria"/>
</dbReference>
<dbReference type="Proteomes" id="UP000004067">
    <property type="component" value="Unassembled WGS sequence"/>
</dbReference>
<evidence type="ECO:0000313" key="1">
    <source>
        <dbReference type="EMBL" id="EGK62474.1"/>
    </source>
</evidence>
<dbReference type="EMBL" id="AFHQ01000004">
    <property type="protein sequence ID" value="EGK62474.1"/>
    <property type="molecule type" value="Genomic_DNA"/>
</dbReference>
<evidence type="ECO:0000313" key="2">
    <source>
        <dbReference type="Proteomes" id="UP000004067"/>
    </source>
</evidence>
<sequence length="333" mass="34435">MEFCLEGKTMNISTVKKIFAAGAVLVFSAVLLTGCGGNSASSGDKKFLNIGTGGTAGTYYPIGGAIAEVLNKDIPGMNASAQSTGASVANINMLADGAVDLATVQNDITYYAVNGTEMFTDKKVAGLQGIASLYPETCQFVTLQSSGIKSLAELKGKRVAVGAAGSGVEANVRQILAAYGVSYDDIDAKFLSFAEGASALKDGNVDVAVLTAGYPTASVQDIASQNPVRLLPVEENVADQLIAKYPFYTKTVIPAGTYAGFDEAVPSVSVMAMLVAGPSVNADLGYSITKAIFSNLDRLQAAHAVGKQITKDTAKAGMSLPMNEGAEKYFNEK</sequence>
<dbReference type="Pfam" id="PF16868">
    <property type="entry name" value="NMT1_3"/>
    <property type="match status" value="1"/>
</dbReference>
<dbReference type="Gene3D" id="3.40.190.10">
    <property type="entry name" value="Periplasmic binding protein-like II"/>
    <property type="match status" value="2"/>
</dbReference>
<dbReference type="SUPFAM" id="SSF53850">
    <property type="entry name" value="Periplasmic binding protein-like II"/>
    <property type="match status" value="1"/>
</dbReference>
<dbReference type="CDD" id="cd13567">
    <property type="entry name" value="PBP2_TtGluBP"/>
    <property type="match status" value="1"/>
</dbReference>
<dbReference type="STRING" id="888060.HMPREF9081_0221"/>
<gene>
    <name evidence="1" type="ORF">HMPREF9081_0221</name>
</gene>
<name>F5RIP2_9FIRM</name>
<keyword evidence="2" id="KW-1185">Reference proteome</keyword>
<dbReference type="PANTHER" id="PTHR42941:SF1">
    <property type="entry name" value="SLL1037 PROTEIN"/>
    <property type="match status" value="1"/>
</dbReference>
<dbReference type="AlphaFoldDB" id="F5RIP2"/>
<reference evidence="1 2" key="1">
    <citation type="submission" date="2011-04" db="EMBL/GenBank/DDBJ databases">
        <authorList>
            <person name="Muzny D."/>
            <person name="Qin X."/>
            <person name="Deng J."/>
            <person name="Jiang H."/>
            <person name="Liu Y."/>
            <person name="Qu J."/>
            <person name="Song X.-Z."/>
            <person name="Zhang L."/>
            <person name="Thornton R."/>
            <person name="Coyle M."/>
            <person name="Francisco L."/>
            <person name="Jackson L."/>
            <person name="Javaid M."/>
            <person name="Korchina V."/>
            <person name="Kovar C."/>
            <person name="Mata R."/>
            <person name="Mathew T."/>
            <person name="Ngo R."/>
            <person name="Nguyen L."/>
            <person name="Nguyen N."/>
            <person name="Okwuonu G."/>
            <person name="Ongeri F."/>
            <person name="Pham C."/>
            <person name="Simmons D."/>
            <person name="Wilczek-Boney K."/>
            <person name="Hale W."/>
            <person name="Jakkamsetti A."/>
            <person name="Pham P."/>
            <person name="Ruth R."/>
            <person name="San Lucas F."/>
            <person name="Warren J."/>
            <person name="Zhang J."/>
            <person name="Zhao Z."/>
            <person name="Zhou C."/>
            <person name="Zhu D."/>
            <person name="Lee S."/>
            <person name="Bess C."/>
            <person name="Blankenburg K."/>
            <person name="Forbes L."/>
            <person name="Fu Q."/>
            <person name="Gubbala S."/>
            <person name="Hirani K."/>
            <person name="Jayaseelan J.C."/>
            <person name="Lara F."/>
            <person name="Munidasa M."/>
            <person name="Palculict T."/>
            <person name="Patil S."/>
            <person name="Pu L.-L."/>
            <person name="Saada N."/>
            <person name="Tang L."/>
            <person name="Weissenberger G."/>
            <person name="Zhu Y."/>
            <person name="Hemphill L."/>
            <person name="Shang Y."/>
            <person name="Youmans B."/>
            <person name="Ayvaz T."/>
            <person name="Ross M."/>
            <person name="Santibanez J."/>
            <person name="Aqrawi P."/>
            <person name="Gross S."/>
            <person name="Joshi V."/>
            <person name="Fowler G."/>
            <person name="Nazareth L."/>
            <person name="Reid J."/>
            <person name="Worley K."/>
            <person name="Petrosino J."/>
            <person name="Highlander S."/>
            <person name="Gibbs R."/>
        </authorList>
    </citation>
    <scope>NUCLEOTIDE SEQUENCE [LARGE SCALE GENOMIC DNA]</scope>
    <source>
        <strain evidence="1 2">DSM 2778</strain>
    </source>
</reference>
<dbReference type="PANTHER" id="PTHR42941">
    <property type="entry name" value="SLL1037 PROTEIN"/>
    <property type="match status" value="1"/>
</dbReference>
<accession>F5RIP2</accession>
<comment type="caution">
    <text evidence="1">The sequence shown here is derived from an EMBL/GenBank/DDBJ whole genome shotgun (WGS) entry which is preliminary data.</text>
</comment>
<dbReference type="InterPro" id="IPR011852">
    <property type="entry name" value="TRAP_TAXI"/>
</dbReference>